<evidence type="ECO:0000256" key="6">
    <source>
        <dbReference type="PIRNR" id="PIRNR001589"/>
    </source>
</evidence>
<feature type="binding site" evidence="8">
    <location>
        <position position="102"/>
    </location>
    <ligand>
        <name>L-glutamine</name>
        <dbReference type="ChEBI" id="CHEBI:58359"/>
    </ligand>
</feature>
<dbReference type="EMBL" id="HBHK01026599">
    <property type="protein sequence ID" value="CAD9706396.1"/>
    <property type="molecule type" value="Transcribed_RNA"/>
</dbReference>
<dbReference type="InterPro" id="IPR017932">
    <property type="entry name" value="GATase_2_dom"/>
</dbReference>
<keyword evidence="4 7" id="KW-0061">Asparagine biosynthesis</keyword>
<dbReference type="InterPro" id="IPR051857">
    <property type="entry name" value="Asn_synthetase_domain"/>
</dbReference>
<evidence type="ECO:0000256" key="8">
    <source>
        <dbReference type="PIRSR" id="PIRSR001589-2"/>
    </source>
</evidence>
<accession>A0A7S2SRY2</accession>
<protein>
    <recommendedName>
        <fullName evidence="9">Glutamine amidotransferase type-2 domain-containing protein</fullName>
    </recommendedName>
</protein>
<dbReference type="GO" id="GO:0005524">
    <property type="term" value="F:ATP binding"/>
    <property type="evidence" value="ECO:0007669"/>
    <property type="project" value="UniProtKB-KW"/>
</dbReference>
<sequence>MCGICMVVVHDALDKEDAVCNLSHVLGASKSIENRGPDSFREKCVPVGRNRVIASCAVLDLRGQGGPVEQPVEDSDKNMLLFNGEIYRGPEWFADRAEGASDTMYLLEYLHKYKTADEIVNALSLLQGPWSLIYWQQSTGKLYFGRDPLGRRSLLIKNTKEMLVLASVAPHGETGIDQWSEVVPSGIYYTDINEVDVNVIKLVDWPVSNPVRAVDNDTLKTVEDSAEKLLQVLDEAVRIRVQCNNGSAVGILFSGGLDCTVLAALAHRHVPSSDPIDLLNVCFKRDHSSPDRQTAIASWNELRKSYPERKWNLVCINRSGDHVDDSDKHIFSLILPKVTHMDFNIGAALWFAASGRGNLLISTEADDDQEKDETFLSMLLGHGAETVVDQPGSTKPAQTTMGCHLTQGCKRVPKAKCRNKACAVCCKKQQLEPDGIPCNTHKLKRGKKRKPECDPVVDPQQPSSKVIYGEEYCSPARILLSGIGADEQLAGYGRHRVSFKKGGWEALEQELKLDMGRIWERNMGRDDRCICDHGREVRQPYLDEHVTAMLLRIPLAHIFSPNLPRGAGDKRLLRLICYKLNLPRTSGFEKRAIQFGTRIAQMSNVKSFGSNSAFRGDTVYQLHSNRENPSS</sequence>
<gene>
    <name evidence="10" type="ORF">QSP1433_LOCUS16731</name>
</gene>
<dbReference type="PIRSF" id="PIRSF001589">
    <property type="entry name" value="Asn_synthetase_glu-h"/>
    <property type="match status" value="1"/>
</dbReference>
<feature type="domain" description="Glutamine amidotransferase type-2" evidence="9">
    <location>
        <begin position="2"/>
        <end position="193"/>
    </location>
</feature>
<dbReference type="SUPFAM" id="SSF56235">
    <property type="entry name" value="N-terminal nucleophile aminohydrolases (Ntn hydrolases)"/>
    <property type="match status" value="1"/>
</dbReference>
<keyword evidence="1 7" id="KW-0028">Amino-acid biosynthesis</keyword>
<feature type="binding site" evidence="8">
    <location>
        <position position="252"/>
    </location>
    <ligand>
        <name>ATP</name>
        <dbReference type="ChEBI" id="CHEBI:30616"/>
    </ligand>
</feature>
<organism evidence="10">
    <name type="scientific">Mucochytrium quahogii</name>
    <dbReference type="NCBI Taxonomy" id="96639"/>
    <lineage>
        <taxon>Eukaryota</taxon>
        <taxon>Sar</taxon>
        <taxon>Stramenopiles</taxon>
        <taxon>Bigyra</taxon>
        <taxon>Labyrinthulomycetes</taxon>
        <taxon>Thraustochytrida</taxon>
        <taxon>Thraustochytriidae</taxon>
        <taxon>Mucochytrium</taxon>
    </lineage>
</organism>
<dbReference type="PANTHER" id="PTHR45937:SF1">
    <property type="entry name" value="ASPARAGINE SYNTHETASE DOMAIN-CONTAINING PROTEIN 1"/>
    <property type="match status" value="1"/>
</dbReference>
<dbReference type="Pfam" id="PF00733">
    <property type="entry name" value="Asn_synthase"/>
    <property type="match status" value="2"/>
</dbReference>
<proteinExistence type="predicted"/>
<dbReference type="GO" id="GO:0006529">
    <property type="term" value="P:asparagine biosynthetic process"/>
    <property type="evidence" value="ECO:0007669"/>
    <property type="project" value="UniProtKB-KW"/>
</dbReference>
<feature type="active site" description="For GATase activity" evidence="7">
    <location>
        <position position="2"/>
    </location>
</feature>
<keyword evidence="2 6" id="KW-0547">Nucleotide-binding</keyword>
<evidence type="ECO:0000256" key="3">
    <source>
        <dbReference type="ARBA" id="ARBA00022840"/>
    </source>
</evidence>
<evidence type="ECO:0000256" key="4">
    <source>
        <dbReference type="ARBA" id="ARBA00022888"/>
    </source>
</evidence>
<evidence type="ECO:0000256" key="2">
    <source>
        <dbReference type="ARBA" id="ARBA00022741"/>
    </source>
</evidence>
<dbReference type="SUPFAM" id="SSF52402">
    <property type="entry name" value="Adenine nucleotide alpha hydrolases-like"/>
    <property type="match status" value="2"/>
</dbReference>
<dbReference type="Gene3D" id="3.40.50.620">
    <property type="entry name" value="HUPs"/>
    <property type="match status" value="1"/>
</dbReference>
<dbReference type="GO" id="GO:0004066">
    <property type="term" value="F:asparagine synthase (glutamine-hydrolyzing) activity"/>
    <property type="evidence" value="ECO:0007669"/>
    <property type="project" value="InterPro"/>
</dbReference>
<keyword evidence="3 6" id="KW-0067">ATP-binding</keyword>
<dbReference type="InterPro" id="IPR029055">
    <property type="entry name" value="Ntn_hydrolases_N"/>
</dbReference>
<keyword evidence="5 7" id="KW-0315">Glutamine amidotransferase</keyword>
<reference evidence="10" key="1">
    <citation type="submission" date="2021-01" db="EMBL/GenBank/DDBJ databases">
        <authorList>
            <person name="Corre E."/>
            <person name="Pelletier E."/>
            <person name="Niang G."/>
            <person name="Scheremetjew M."/>
            <person name="Finn R."/>
            <person name="Kale V."/>
            <person name="Holt S."/>
            <person name="Cochrane G."/>
            <person name="Meng A."/>
            <person name="Brown T."/>
            <person name="Cohen L."/>
        </authorList>
    </citation>
    <scope>NUCLEOTIDE SEQUENCE</scope>
    <source>
        <strain evidence="10">NY070348D</strain>
    </source>
</reference>
<evidence type="ECO:0000256" key="5">
    <source>
        <dbReference type="ARBA" id="ARBA00022962"/>
    </source>
</evidence>
<evidence type="ECO:0000259" key="9">
    <source>
        <dbReference type="PROSITE" id="PS51278"/>
    </source>
</evidence>
<name>A0A7S2SRY2_9STRA</name>
<evidence type="ECO:0000256" key="7">
    <source>
        <dbReference type="PIRSR" id="PIRSR001589-1"/>
    </source>
</evidence>
<dbReference type="Pfam" id="PF13537">
    <property type="entry name" value="GATase_7"/>
    <property type="match status" value="1"/>
</dbReference>
<evidence type="ECO:0000256" key="1">
    <source>
        <dbReference type="ARBA" id="ARBA00022605"/>
    </source>
</evidence>
<evidence type="ECO:0000313" key="10">
    <source>
        <dbReference type="EMBL" id="CAD9706396.1"/>
    </source>
</evidence>
<dbReference type="InterPro" id="IPR006426">
    <property type="entry name" value="Asn_synth_AEB"/>
</dbReference>
<dbReference type="PROSITE" id="PS51278">
    <property type="entry name" value="GATASE_TYPE_2"/>
    <property type="match status" value="1"/>
</dbReference>
<dbReference type="PANTHER" id="PTHR45937">
    <property type="entry name" value="ASPARAGINE SYNTHETASE DOMAIN-CONTAINING PROTEIN 1"/>
    <property type="match status" value="1"/>
</dbReference>
<dbReference type="AlphaFoldDB" id="A0A7S2SRY2"/>
<dbReference type="InterPro" id="IPR014729">
    <property type="entry name" value="Rossmann-like_a/b/a_fold"/>
</dbReference>
<dbReference type="Gene3D" id="3.60.20.10">
    <property type="entry name" value="Glutamine Phosphoribosylpyrophosphate, subunit 1, domain 1"/>
    <property type="match status" value="1"/>
</dbReference>
<dbReference type="CDD" id="cd01991">
    <property type="entry name" value="Asn_synthase_B_C"/>
    <property type="match status" value="1"/>
</dbReference>
<dbReference type="InterPro" id="IPR001962">
    <property type="entry name" value="Asn_synthase"/>
</dbReference>